<reference evidence="1" key="1">
    <citation type="submission" date="2018-02" db="EMBL/GenBank/DDBJ databases">
        <authorList>
            <person name="Cohen D.B."/>
            <person name="Kent A.D."/>
        </authorList>
    </citation>
    <scope>NUCLEOTIDE SEQUENCE</scope>
</reference>
<name>A0A2N9G1R5_FAGSY</name>
<evidence type="ECO:0000313" key="1">
    <source>
        <dbReference type="EMBL" id="SPC93239.1"/>
    </source>
</evidence>
<organism evidence="1">
    <name type="scientific">Fagus sylvatica</name>
    <name type="common">Beechnut</name>
    <dbReference type="NCBI Taxonomy" id="28930"/>
    <lineage>
        <taxon>Eukaryota</taxon>
        <taxon>Viridiplantae</taxon>
        <taxon>Streptophyta</taxon>
        <taxon>Embryophyta</taxon>
        <taxon>Tracheophyta</taxon>
        <taxon>Spermatophyta</taxon>
        <taxon>Magnoliopsida</taxon>
        <taxon>eudicotyledons</taxon>
        <taxon>Gunneridae</taxon>
        <taxon>Pentapetalae</taxon>
        <taxon>rosids</taxon>
        <taxon>fabids</taxon>
        <taxon>Fagales</taxon>
        <taxon>Fagaceae</taxon>
        <taxon>Fagus</taxon>
    </lineage>
</organism>
<protein>
    <submittedName>
        <fullName evidence="1">Uncharacterized protein</fullName>
    </submittedName>
</protein>
<dbReference type="AlphaFoldDB" id="A0A2N9G1R5"/>
<dbReference type="EMBL" id="OIVN01001374">
    <property type="protein sequence ID" value="SPC93239.1"/>
    <property type="molecule type" value="Genomic_DNA"/>
</dbReference>
<gene>
    <name evidence="1" type="ORF">FSB_LOCUS21121</name>
</gene>
<accession>A0A2N9G1R5</accession>
<sequence>MHPGSRINSFRDSARGVVLPARTFYSKLQSQKVFRRNLQARDGQEARVTSLRPGLPDALGVAESLCYLFSKEFLRAASKWQCLIRHAAPPPANPEALAVLFLMPSSNAPRAHGSTFLSRGDSALEGGVLEARFRRSLDEQVMAPGSRGARAIFSCFSGEDSSQTGEATGELRVARRSWICHLSMHPGSRINSFCRISTFYGTVGKLDPSDVSLVVHRKELGFRFMVPRIERVLAKNRYPSEIPASQEFQTLCASEPLFNVGLAMKLESQTAQTYSSTWWHTTSGELGFARYDLANRGRWNVPYAKGPFSDRDSGLTGGALDNRSGVRVVAEQLNVKLRITYGLDRDLLTITYRDLFLAMVRSLRITSHGCKLGSGIFALPLEGLLGVTNIARAELENGSVVSCIDCPSIEEVLRVFPMKNSISSSYCRGKGSILFGAGKPFFKLVPDFLGGAQTYYHRSTGEDKVE</sequence>
<proteinExistence type="predicted"/>